<name>A0A3S4ZVG6_9PLAT</name>
<dbReference type="Proteomes" id="UP000784294">
    <property type="component" value="Unassembled WGS sequence"/>
</dbReference>
<accession>A0A3S4ZVG6</accession>
<dbReference type="InterPro" id="IPR036116">
    <property type="entry name" value="FN3_sf"/>
</dbReference>
<organism evidence="1 2">
    <name type="scientific">Protopolystoma xenopodis</name>
    <dbReference type="NCBI Taxonomy" id="117903"/>
    <lineage>
        <taxon>Eukaryota</taxon>
        <taxon>Metazoa</taxon>
        <taxon>Spiralia</taxon>
        <taxon>Lophotrochozoa</taxon>
        <taxon>Platyhelminthes</taxon>
        <taxon>Monogenea</taxon>
        <taxon>Polyopisthocotylea</taxon>
        <taxon>Polystomatidea</taxon>
        <taxon>Polystomatidae</taxon>
        <taxon>Protopolystoma</taxon>
    </lineage>
</organism>
<dbReference type="EMBL" id="CAAALY010003285">
    <property type="protein sequence ID" value="VEL08164.1"/>
    <property type="molecule type" value="Genomic_DNA"/>
</dbReference>
<evidence type="ECO:0000313" key="1">
    <source>
        <dbReference type="EMBL" id="VEL08164.1"/>
    </source>
</evidence>
<gene>
    <name evidence="1" type="ORF">PXEA_LOCUS1604</name>
</gene>
<keyword evidence="2" id="KW-1185">Reference proteome</keyword>
<comment type="caution">
    <text evidence="1">The sequence shown here is derived from an EMBL/GenBank/DDBJ whole genome shotgun (WGS) entry which is preliminary data.</text>
</comment>
<dbReference type="AlphaFoldDB" id="A0A3S4ZVG6"/>
<sequence>MNKGYKVTIQSRNDKGISTEAPTEAYGFSGESVPTVLPAAPSLVSPTANGGVLTWNVLTEADTANVNGFFRGYRLEWCNADVSAEVCEKHKRFQVG</sequence>
<protein>
    <submittedName>
        <fullName evidence="1">Uncharacterized protein</fullName>
    </submittedName>
</protein>
<dbReference type="OrthoDB" id="6282798at2759"/>
<evidence type="ECO:0000313" key="2">
    <source>
        <dbReference type="Proteomes" id="UP000784294"/>
    </source>
</evidence>
<dbReference type="SUPFAM" id="SSF49265">
    <property type="entry name" value="Fibronectin type III"/>
    <property type="match status" value="1"/>
</dbReference>
<proteinExistence type="predicted"/>
<reference evidence="1" key="1">
    <citation type="submission" date="2018-11" db="EMBL/GenBank/DDBJ databases">
        <authorList>
            <consortium name="Pathogen Informatics"/>
        </authorList>
    </citation>
    <scope>NUCLEOTIDE SEQUENCE</scope>
</reference>